<dbReference type="PANTHER" id="PTHR43000">
    <property type="entry name" value="DTDP-D-GLUCOSE 4,6-DEHYDRATASE-RELATED"/>
    <property type="match status" value="1"/>
</dbReference>
<gene>
    <name evidence="3" type="ORF">PAECIP111891_03225</name>
</gene>
<evidence type="ECO:0000313" key="4">
    <source>
        <dbReference type="Proteomes" id="UP000838821"/>
    </source>
</evidence>
<dbReference type="InterPro" id="IPR036291">
    <property type="entry name" value="NAD(P)-bd_dom_sf"/>
</dbReference>
<dbReference type="Pfam" id="PF01370">
    <property type="entry name" value="Epimerase"/>
    <property type="match status" value="1"/>
</dbReference>
<comment type="similarity">
    <text evidence="1">Belongs to the NAD(P)-dependent epimerase/dehydratase family.</text>
</comment>
<dbReference type="Proteomes" id="UP000838821">
    <property type="component" value="Unassembled WGS sequence"/>
</dbReference>
<proteinExistence type="inferred from homology"/>
<keyword evidence="4" id="KW-1185">Reference proteome</keyword>
<dbReference type="Gene3D" id="3.40.50.720">
    <property type="entry name" value="NAD(P)-binding Rossmann-like Domain"/>
    <property type="match status" value="1"/>
</dbReference>
<dbReference type="SUPFAM" id="SSF51735">
    <property type="entry name" value="NAD(P)-binding Rossmann-fold domains"/>
    <property type="match status" value="1"/>
</dbReference>
<evidence type="ECO:0000313" key="3">
    <source>
        <dbReference type="EMBL" id="CAH1208468.1"/>
    </source>
</evidence>
<comment type="caution">
    <text evidence="3">The sequence shown here is derived from an EMBL/GenBank/DDBJ whole genome shotgun (WGS) entry which is preliminary data.</text>
</comment>
<sequence>MNTSTMESKTIAILGATGHIAKNLIYYLSKEVNYNFVLFARNISKINDFLLENNLIQSNYTICNMEQFGLHSYDVIINCIGIVDSTKSKKDQQLVFTVTEEFDNLILAYLHEHHQTLYINLSSGASYITEFEQPANKHTKTEIEINNILPIHNYGITKLYSEAKHRAYDNFYIVDLRVFSFFSRFIDLKSNFFLTDIIQCLQENRVFKTNDLDIVRDYIHPLDFVNLIKLCISKHHVNDVFDVYSLSPVSKFKLLEYFNTVYGLEIEIDSAHSVTSSSGNKNNYYSNYKKNTDKLAYEPLYTSMDCVKDEFKKIYTRSSK</sequence>
<feature type="domain" description="NAD-dependent epimerase/dehydratase" evidence="2">
    <location>
        <begin position="11"/>
        <end position="239"/>
    </location>
</feature>
<evidence type="ECO:0000256" key="1">
    <source>
        <dbReference type="ARBA" id="ARBA00007637"/>
    </source>
</evidence>
<reference evidence="3" key="1">
    <citation type="submission" date="2022-01" db="EMBL/GenBank/DDBJ databases">
        <authorList>
            <person name="Criscuolo A."/>
        </authorList>
    </citation>
    <scope>NUCLEOTIDE SEQUENCE</scope>
    <source>
        <strain evidence="3">CIP111891</strain>
    </source>
</reference>
<evidence type="ECO:0000259" key="2">
    <source>
        <dbReference type="Pfam" id="PF01370"/>
    </source>
</evidence>
<accession>A0ABM9CC11</accession>
<protein>
    <recommendedName>
        <fullName evidence="2">NAD-dependent epimerase/dehydratase domain-containing protein</fullName>
    </recommendedName>
</protein>
<dbReference type="RefSeq" id="WP_236288636.1">
    <property type="nucleotide sequence ID" value="NZ_CAKMMW010000008.1"/>
</dbReference>
<dbReference type="EMBL" id="CAKMMW010000008">
    <property type="protein sequence ID" value="CAH1208468.1"/>
    <property type="molecule type" value="Genomic_DNA"/>
</dbReference>
<organism evidence="3 4">
    <name type="scientific">Paenibacillus allorhizoplanae</name>
    <dbReference type="NCBI Taxonomy" id="2905648"/>
    <lineage>
        <taxon>Bacteria</taxon>
        <taxon>Bacillati</taxon>
        <taxon>Bacillota</taxon>
        <taxon>Bacilli</taxon>
        <taxon>Bacillales</taxon>
        <taxon>Paenibacillaceae</taxon>
        <taxon>Paenibacillus</taxon>
    </lineage>
</organism>
<name>A0ABM9CC11_9BACL</name>
<dbReference type="InterPro" id="IPR001509">
    <property type="entry name" value="Epimerase_deHydtase"/>
</dbReference>